<dbReference type="EnsemblPlants" id="QL01p026672:mrna">
    <property type="protein sequence ID" value="QL01p026672:mrna"/>
    <property type="gene ID" value="QL01p026672"/>
</dbReference>
<dbReference type="PANTHER" id="PTHR47003">
    <property type="entry name" value="OS01G0970900 PROTEIN"/>
    <property type="match status" value="1"/>
</dbReference>
<sequence>MCIRGSALSLYLVQLLIPVDEKFYTHLWRNGAKSIEKTLATVNATLDSNCVIEVLHRCQPNQSQMGLRFFIWAGLQSKYRHGSFMYGKACELLQINQNLGGVVDIVEVYKVDGYVVSAKAFKVVLNLCKEARLANEALWILGIMNEFGLEADTTAYNVVIRRGSMKRALELLGEMEKEVGNCSPNVVTYTSVTQTFVRKVRQWRHWKFWIEWRLLGVLLITLQHFDKGALFGGMSARCWALSTKPFGRGCKACESSKSPVETKQVGEFKAYVIILGRYERPCLVSSGCGMWNINVSGGTVAVINQCLIQLKETVLESKALFYNAFTV</sequence>
<protein>
    <recommendedName>
        <fullName evidence="3">Pentatricopeptide repeat-containing protein</fullName>
    </recommendedName>
</protein>
<accession>A0A7N2KNU4</accession>
<dbReference type="InterPro" id="IPR011990">
    <property type="entry name" value="TPR-like_helical_dom_sf"/>
</dbReference>
<dbReference type="AlphaFoldDB" id="A0A7N2KNU4"/>
<name>A0A7N2KNU4_QUELO</name>
<keyword evidence="2" id="KW-1185">Reference proteome</keyword>
<dbReference type="Gene3D" id="1.25.40.10">
    <property type="entry name" value="Tetratricopeptide repeat domain"/>
    <property type="match status" value="1"/>
</dbReference>
<evidence type="ECO:0000313" key="2">
    <source>
        <dbReference type="Proteomes" id="UP000594261"/>
    </source>
</evidence>
<evidence type="ECO:0008006" key="3">
    <source>
        <dbReference type="Google" id="ProtNLM"/>
    </source>
</evidence>
<dbReference type="InParanoid" id="A0A7N2KNU4"/>
<reference evidence="1 2" key="1">
    <citation type="journal article" date="2016" name="G3 (Bethesda)">
        <title>First Draft Assembly and Annotation of the Genome of a California Endemic Oak Quercus lobata Nee (Fagaceae).</title>
        <authorList>
            <person name="Sork V.L."/>
            <person name="Fitz-Gibbon S.T."/>
            <person name="Puiu D."/>
            <person name="Crepeau M."/>
            <person name="Gugger P.F."/>
            <person name="Sherman R."/>
            <person name="Stevens K."/>
            <person name="Langley C.H."/>
            <person name="Pellegrini M."/>
            <person name="Salzberg S.L."/>
        </authorList>
    </citation>
    <scope>NUCLEOTIDE SEQUENCE [LARGE SCALE GENOMIC DNA]</scope>
    <source>
        <strain evidence="1 2">cv. SW786</strain>
    </source>
</reference>
<dbReference type="InterPro" id="IPR044578">
    <property type="entry name" value="BIR6-like"/>
</dbReference>
<reference evidence="1" key="2">
    <citation type="submission" date="2021-01" db="UniProtKB">
        <authorList>
            <consortium name="EnsemblPlants"/>
        </authorList>
    </citation>
    <scope>IDENTIFICATION</scope>
</reference>
<dbReference type="EMBL" id="LRBV02000001">
    <property type="status" value="NOT_ANNOTATED_CDS"/>
    <property type="molecule type" value="Genomic_DNA"/>
</dbReference>
<dbReference type="PANTHER" id="PTHR47003:SF2">
    <property type="entry name" value="OS01G0970900 PROTEIN"/>
    <property type="match status" value="1"/>
</dbReference>
<dbReference type="GO" id="GO:0008380">
    <property type="term" value="P:RNA splicing"/>
    <property type="evidence" value="ECO:0007669"/>
    <property type="project" value="InterPro"/>
</dbReference>
<organism evidence="1 2">
    <name type="scientific">Quercus lobata</name>
    <name type="common">Valley oak</name>
    <dbReference type="NCBI Taxonomy" id="97700"/>
    <lineage>
        <taxon>Eukaryota</taxon>
        <taxon>Viridiplantae</taxon>
        <taxon>Streptophyta</taxon>
        <taxon>Embryophyta</taxon>
        <taxon>Tracheophyta</taxon>
        <taxon>Spermatophyta</taxon>
        <taxon>Magnoliopsida</taxon>
        <taxon>eudicotyledons</taxon>
        <taxon>Gunneridae</taxon>
        <taxon>Pentapetalae</taxon>
        <taxon>rosids</taxon>
        <taxon>fabids</taxon>
        <taxon>Fagales</taxon>
        <taxon>Fagaceae</taxon>
        <taxon>Quercus</taxon>
    </lineage>
</organism>
<dbReference type="Gramene" id="QL01p026672:mrna">
    <property type="protein sequence ID" value="QL01p026672:mrna"/>
    <property type="gene ID" value="QL01p026672"/>
</dbReference>
<evidence type="ECO:0000313" key="1">
    <source>
        <dbReference type="EnsemblPlants" id="QL01p026672:mrna"/>
    </source>
</evidence>
<dbReference type="Proteomes" id="UP000594261">
    <property type="component" value="Chromosome 1"/>
</dbReference>
<proteinExistence type="predicted"/>